<accession>A0AC61DEY1</accession>
<sequence>MKITACSIVKNEEKNIVRSIQSYKNAVDEIIIVDTGSTDRTVELCEGLGAKVLHYKWDNDFASAKNTALEAATGDWVIFLDADEWFEPALERKAFLEALKQVEDNPLIDLLKVKFFNIEEHTNTIISSTVIGRIFRNSSELRFKGKIHEEIKKGTKMLGVGILENLQIYHTGYSKDRVADKCERNLTLLKKAYEKGEIDPHLYFYLCRENLLCGNHEEADKFCELFLAQENVDEMIAHANVLVSIYEYNIKLKLKLNNKYTIKEVKVAIDEALDKYPQIPLHYYLEGCYYVKFDSLKALESFKKAQVLQENYKLDYINNFDAHQYDNYYQIASIYEGVQRYNEALEYSVLALQNKPLDSRGFALLIQLLKRENAVNALIILKKIYNMQDENHVKFLAHQLMTTKSKELFLQFAIRYNQNFNGQDETTYIAMLLAGQIDNMVGTAVQAYLNGGRKDDQYFIALGILYGKRKDLFDKYKSYLDKNYVMIVNRYLSGDELLQPTDEELRAWMHLYDHLFWCLEEREIEDFEAILPYKTVDITKAMLEKSLATHDYNYILDRAEKIRGLIQEPNIRIQLDRIIAISYFYTGDYEKSIDAFGLLINSQKVDIDIKVINCLQALSRLTLGERYRDKVEKLYTIYRNAVYQSILIAGMLTANKVEELPDLEDQVDIVELSVDAFDDYLKNEESKLPEFYLMALSGLMEAYLNQRSDKKVIDLLVTFIRNDFNREVMMFKLAEAFNRIGKSELAYYCHKKVFELNKAYAQIAFRESENINKDYIYEEVDTTTQKLCPLCGRETKLESIYSSLWNPEFSRNYPVIKKWRYCEGCIHRFQENIPVGSPKEELTDSYELSPKKILLGQKMMEKVKTYKKQGSLFILGSNTQELQLLAEEYGYVVEGINAVEDVKEVLPSKKYDIIILSNGIEKSKTPKELLEKIGEMLNKGGILSIKTPNFKSAYAKIEKDKCLENSKPSLYNYFSRQSLESMIRSIGLEALDYEASIDSQGYMIITAIK</sequence>
<dbReference type="Proteomes" id="UP000224460">
    <property type="component" value="Unassembled WGS sequence"/>
</dbReference>
<name>A0AC61DEY1_9FIRM</name>
<dbReference type="EMBL" id="PEDL01000004">
    <property type="protein sequence ID" value="PHV71363.1"/>
    <property type="molecule type" value="Genomic_DNA"/>
</dbReference>
<reference evidence="1" key="1">
    <citation type="submission" date="2017-10" db="EMBL/GenBank/DDBJ databases">
        <title>Genome sequence of cellulolytic Lachnospiraceae bacterium XHS1971 isolated from hotspring sediment.</title>
        <authorList>
            <person name="Vasudevan G."/>
            <person name="Joshi A.J."/>
            <person name="Hivarkar S."/>
            <person name="Lanjekar V.B."/>
            <person name="Dhakephalkar P.K."/>
            <person name="Dagar S."/>
        </authorList>
    </citation>
    <scope>NUCLEOTIDE SEQUENCE</scope>
    <source>
        <strain evidence="1">XHS1971</strain>
    </source>
</reference>
<protein>
    <submittedName>
        <fullName evidence="1">Uncharacterized protein</fullName>
    </submittedName>
</protein>
<proteinExistence type="predicted"/>
<evidence type="ECO:0000313" key="2">
    <source>
        <dbReference type="Proteomes" id="UP000224460"/>
    </source>
</evidence>
<organism evidence="1 2">
    <name type="scientific">Sporanaerobium hydrogeniformans</name>
    <dbReference type="NCBI Taxonomy" id="3072179"/>
    <lineage>
        <taxon>Bacteria</taxon>
        <taxon>Bacillati</taxon>
        <taxon>Bacillota</taxon>
        <taxon>Clostridia</taxon>
        <taxon>Lachnospirales</taxon>
        <taxon>Lachnospiraceae</taxon>
        <taxon>Sporanaerobium</taxon>
    </lineage>
</organism>
<comment type="caution">
    <text evidence="1">The sequence shown here is derived from an EMBL/GenBank/DDBJ whole genome shotgun (WGS) entry which is preliminary data.</text>
</comment>
<gene>
    <name evidence="1" type="ORF">CS063_06640</name>
</gene>
<keyword evidence="2" id="KW-1185">Reference proteome</keyword>
<evidence type="ECO:0000313" key="1">
    <source>
        <dbReference type="EMBL" id="PHV71363.1"/>
    </source>
</evidence>